<reference evidence="3" key="2">
    <citation type="journal article" date="2022" name="Hortic Res">
        <title>The genome of Dioscorea zingiberensis sheds light on the biosynthesis, origin and evolution of the medicinally important diosgenin saponins.</title>
        <authorList>
            <person name="Li Y."/>
            <person name="Tan C."/>
            <person name="Li Z."/>
            <person name="Guo J."/>
            <person name="Li S."/>
            <person name="Chen X."/>
            <person name="Wang C."/>
            <person name="Dai X."/>
            <person name="Yang H."/>
            <person name="Song W."/>
            <person name="Hou L."/>
            <person name="Xu J."/>
            <person name="Tong Z."/>
            <person name="Xu A."/>
            <person name="Yuan X."/>
            <person name="Wang W."/>
            <person name="Yang Q."/>
            <person name="Chen L."/>
            <person name="Sun Z."/>
            <person name="Wang K."/>
            <person name="Pan B."/>
            <person name="Chen J."/>
            <person name="Bao Y."/>
            <person name="Liu F."/>
            <person name="Qi X."/>
            <person name="Gang D.R."/>
            <person name="Wen J."/>
            <person name="Li J."/>
        </authorList>
    </citation>
    <scope>NUCLEOTIDE SEQUENCE</scope>
    <source>
        <strain evidence="3">Dzin_1.0</strain>
    </source>
</reference>
<dbReference type="PANTHER" id="PTHR33474:SF2">
    <property type="entry name" value="TRANSMEMBRANE PROTEIN"/>
    <property type="match status" value="1"/>
</dbReference>
<gene>
    <name evidence="3" type="ORF">J5N97_005784</name>
</gene>
<dbReference type="PANTHER" id="PTHR33474">
    <property type="entry name" value="TRANSMEMBRANE PROTEIN"/>
    <property type="match status" value="1"/>
</dbReference>
<dbReference type="EMBL" id="JAGGNH010000001">
    <property type="protein sequence ID" value="KAJ0987428.1"/>
    <property type="molecule type" value="Genomic_DNA"/>
</dbReference>
<evidence type="ECO:0008006" key="5">
    <source>
        <dbReference type="Google" id="ProtNLM"/>
    </source>
</evidence>
<reference evidence="3" key="1">
    <citation type="submission" date="2021-03" db="EMBL/GenBank/DDBJ databases">
        <authorList>
            <person name="Li Z."/>
            <person name="Yang C."/>
        </authorList>
    </citation>
    <scope>NUCLEOTIDE SEQUENCE</scope>
    <source>
        <strain evidence="3">Dzin_1.0</strain>
        <tissue evidence="3">Leaf</tissue>
    </source>
</reference>
<comment type="caution">
    <text evidence="3">The sequence shown here is derived from an EMBL/GenBank/DDBJ whole genome shotgun (WGS) entry which is preliminary data.</text>
</comment>
<dbReference type="AlphaFoldDB" id="A0A9D5DAV2"/>
<keyword evidence="4" id="KW-1185">Reference proteome</keyword>
<accession>A0A9D5DAV2</accession>
<proteinExistence type="predicted"/>
<feature type="signal peptide" evidence="2">
    <location>
        <begin position="1"/>
        <end position="25"/>
    </location>
</feature>
<evidence type="ECO:0000313" key="4">
    <source>
        <dbReference type="Proteomes" id="UP001085076"/>
    </source>
</evidence>
<organism evidence="3 4">
    <name type="scientific">Dioscorea zingiberensis</name>
    <dbReference type="NCBI Taxonomy" id="325984"/>
    <lineage>
        <taxon>Eukaryota</taxon>
        <taxon>Viridiplantae</taxon>
        <taxon>Streptophyta</taxon>
        <taxon>Embryophyta</taxon>
        <taxon>Tracheophyta</taxon>
        <taxon>Spermatophyta</taxon>
        <taxon>Magnoliopsida</taxon>
        <taxon>Liliopsida</taxon>
        <taxon>Dioscoreales</taxon>
        <taxon>Dioscoreaceae</taxon>
        <taxon>Dioscorea</taxon>
    </lineage>
</organism>
<sequence length="86" mass="9859">MDRAFLHLLVLLLFSLSHFFSYSIAIPSTRTQRLVQEGREIPILTDATQIMFEDEIRGVNEGRMDIEKEDYPGSGANDRHTPKPPE</sequence>
<evidence type="ECO:0000256" key="2">
    <source>
        <dbReference type="SAM" id="SignalP"/>
    </source>
</evidence>
<dbReference type="Proteomes" id="UP001085076">
    <property type="component" value="Miscellaneous, Linkage group lg01"/>
</dbReference>
<feature type="region of interest" description="Disordered" evidence="1">
    <location>
        <begin position="62"/>
        <end position="86"/>
    </location>
</feature>
<name>A0A9D5DAV2_9LILI</name>
<evidence type="ECO:0000256" key="1">
    <source>
        <dbReference type="SAM" id="MobiDB-lite"/>
    </source>
</evidence>
<protein>
    <recommendedName>
        <fullName evidence="5">Transmembrane protein</fullName>
    </recommendedName>
</protein>
<keyword evidence="2" id="KW-0732">Signal</keyword>
<evidence type="ECO:0000313" key="3">
    <source>
        <dbReference type="EMBL" id="KAJ0987428.1"/>
    </source>
</evidence>
<dbReference type="OrthoDB" id="784973at2759"/>
<feature type="chain" id="PRO_5039479115" description="Transmembrane protein" evidence="2">
    <location>
        <begin position="26"/>
        <end position="86"/>
    </location>
</feature>